<dbReference type="Proteomes" id="UP000830395">
    <property type="component" value="Chromosome 30"/>
</dbReference>
<reference evidence="1" key="1">
    <citation type="submission" date="2020-02" db="EMBL/GenBank/DDBJ databases">
        <title>Genome sequencing of the panga catfish, Pangasius djambal.</title>
        <authorList>
            <person name="Wen M."/>
            <person name="Zahm M."/>
            <person name="Roques C."/>
            <person name="Cabau C."/>
            <person name="Klopp C."/>
            <person name="Donnadieu C."/>
            <person name="Jouanno E."/>
            <person name="Avarre J.-C."/>
            <person name="Campet M."/>
            <person name="Ha T."/>
            <person name="Dugue R."/>
            <person name="Lampietro C."/>
            <person name="Louis A."/>
            <person name="Herpin A."/>
            <person name="Echchiki A."/>
            <person name="Berthelot C."/>
            <person name="Parey E."/>
            <person name="Roest-Crollius H."/>
            <person name="Braasch I."/>
            <person name="Postlethwait J.H."/>
            <person name="Bobe J."/>
            <person name="Montfort J."/>
            <person name="Bouchez O."/>
            <person name="Begum T."/>
            <person name="Schartl M."/>
            <person name="Gustiano R."/>
            <person name="Guiguen Y."/>
        </authorList>
    </citation>
    <scope>NUCLEOTIDE SEQUENCE</scope>
    <source>
        <strain evidence="1">Pdj_M5554</strain>
    </source>
</reference>
<comment type="caution">
    <text evidence="1">The sequence shown here is derived from an EMBL/GenBank/DDBJ whole genome shotgun (WGS) entry which is preliminary data.</text>
</comment>
<sequence length="175" mass="19823">MLAFHIKLYYFEKEKNNNNMAARMLATSIVSYFKDKPFSKRTWKLVTGCWTSEKRRPLSTSPDCATPIGPIAHYDSLVRSGLLLEDSLQKAALWQLEKLHGEMARYTNLPLSPPENGKDSSLSDKVSKISKPAHRVKTEETVKDVSPVASRKEEEECGTEKVSVWNGNKSCHTDY</sequence>
<proteinExistence type="predicted"/>
<dbReference type="EMBL" id="CM041004">
    <property type="protein sequence ID" value="MCJ8750040.1"/>
    <property type="molecule type" value="Genomic_DNA"/>
</dbReference>
<organism evidence="1 2">
    <name type="scientific">Pangasius djambal</name>
    <dbReference type="NCBI Taxonomy" id="1691987"/>
    <lineage>
        <taxon>Eukaryota</taxon>
        <taxon>Metazoa</taxon>
        <taxon>Chordata</taxon>
        <taxon>Craniata</taxon>
        <taxon>Vertebrata</taxon>
        <taxon>Euteleostomi</taxon>
        <taxon>Actinopterygii</taxon>
        <taxon>Neopterygii</taxon>
        <taxon>Teleostei</taxon>
        <taxon>Ostariophysi</taxon>
        <taxon>Siluriformes</taxon>
        <taxon>Pangasiidae</taxon>
        <taxon>Pangasius</taxon>
    </lineage>
</organism>
<gene>
    <name evidence="1" type="ORF">PDJAM_G00194580</name>
</gene>
<accession>A0ACC5ZPE4</accession>
<evidence type="ECO:0000313" key="2">
    <source>
        <dbReference type="Proteomes" id="UP000830395"/>
    </source>
</evidence>
<keyword evidence="2" id="KW-1185">Reference proteome</keyword>
<evidence type="ECO:0000313" key="1">
    <source>
        <dbReference type="EMBL" id="MCJ8750040.1"/>
    </source>
</evidence>
<protein>
    <submittedName>
        <fullName evidence="1">Uncharacterized protein</fullName>
    </submittedName>
</protein>
<name>A0ACC5ZPE4_9TELE</name>